<dbReference type="EMBL" id="FOCL01000003">
    <property type="protein sequence ID" value="SEN47393.1"/>
    <property type="molecule type" value="Genomic_DNA"/>
</dbReference>
<reference evidence="2" key="1">
    <citation type="submission" date="2016-10" db="EMBL/GenBank/DDBJ databases">
        <authorList>
            <person name="Varghese N."/>
            <person name="Submissions S."/>
        </authorList>
    </citation>
    <scope>NUCLEOTIDE SEQUENCE [LARGE SCALE GENOMIC DNA]</scope>
    <source>
        <strain evidence="2">Gh-48</strain>
    </source>
</reference>
<organism evidence="1 2">
    <name type="scientific">Mucilaginibacter gossypiicola</name>
    <dbReference type="NCBI Taxonomy" id="551995"/>
    <lineage>
        <taxon>Bacteria</taxon>
        <taxon>Pseudomonadati</taxon>
        <taxon>Bacteroidota</taxon>
        <taxon>Sphingobacteriia</taxon>
        <taxon>Sphingobacteriales</taxon>
        <taxon>Sphingobacteriaceae</taxon>
        <taxon>Mucilaginibacter</taxon>
    </lineage>
</organism>
<dbReference type="AlphaFoldDB" id="A0A1H8GTQ7"/>
<keyword evidence="2" id="KW-1185">Reference proteome</keyword>
<sequence>MQFFISTFLIMLICIIALLQNKSYNDGIVLSRPQYKRPYLKRPQLTQCNYVPHTVAKVPDGFIIDKNESQTEVFAALLTDKLAKPSILNNQASALIKTGAAVHLNPEKNTQSEICCCFQCGINVLAPTIYISGNILTSIRINS</sequence>
<name>A0A1H8GTQ7_9SPHI</name>
<evidence type="ECO:0000313" key="1">
    <source>
        <dbReference type="EMBL" id="SEN47393.1"/>
    </source>
</evidence>
<proteinExistence type="predicted"/>
<evidence type="ECO:0000313" key="2">
    <source>
        <dbReference type="Proteomes" id="UP000198942"/>
    </source>
</evidence>
<protein>
    <submittedName>
        <fullName evidence="1">Uncharacterized protein</fullName>
    </submittedName>
</protein>
<dbReference type="Proteomes" id="UP000198942">
    <property type="component" value="Unassembled WGS sequence"/>
</dbReference>
<accession>A0A1H8GTQ7</accession>
<gene>
    <name evidence="1" type="ORF">SAMN05192574_103275</name>
</gene>